<dbReference type="CDD" id="cd04182">
    <property type="entry name" value="GT_2_like_f"/>
    <property type="match status" value="1"/>
</dbReference>
<evidence type="ECO:0000259" key="1">
    <source>
        <dbReference type="Pfam" id="PF12804"/>
    </source>
</evidence>
<dbReference type="RefSeq" id="WP_090845322.1">
    <property type="nucleotide sequence ID" value="NZ_FMZL01000003.1"/>
</dbReference>
<name>A0A1G6J1I5_9ACTN</name>
<dbReference type="Gene3D" id="3.90.550.10">
    <property type="entry name" value="Spore Coat Polysaccharide Biosynthesis Protein SpsA, Chain A"/>
    <property type="match status" value="1"/>
</dbReference>
<keyword evidence="2" id="KW-0808">Transferase</keyword>
<dbReference type="EMBL" id="FMZL01000003">
    <property type="protein sequence ID" value="SDC12453.1"/>
    <property type="molecule type" value="Genomic_DNA"/>
</dbReference>
<evidence type="ECO:0000313" key="3">
    <source>
        <dbReference type="Proteomes" id="UP000198528"/>
    </source>
</evidence>
<organism evidence="2 3">
    <name type="scientific">Parafannyhessea umbonata</name>
    <dbReference type="NCBI Taxonomy" id="604330"/>
    <lineage>
        <taxon>Bacteria</taxon>
        <taxon>Bacillati</taxon>
        <taxon>Actinomycetota</taxon>
        <taxon>Coriobacteriia</taxon>
        <taxon>Coriobacteriales</taxon>
        <taxon>Atopobiaceae</taxon>
        <taxon>Parafannyhessea</taxon>
    </lineage>
</organism>
<dbReference type="AlphaFoldDB" id="A0A1G6J1I5"/>
<dbReference type="PANTHER" id="PTHR43777">
    <property type="entry name" value="MOLYBDENUM COFACTOR CYTIDYLYLTRANSFERASE"/>
    <property type="match status" value="1"/>
</dbReference>
<dbReference type="GO" id="GO:0016779">
    <property type="term" value="F:nucleotidyltransferase activity"/>
    <property type="evidence" value="ECO:0007669"/>
    <property type="project" value="UniProtKB-KW"/>
</dbReference>
<sequence length="202" mass="22722">MRGNVSGLVLAAGLSSRMGDYKPLMPLRGKTVIENTVDSLLQGGASEVTVVLGFRGKEVERLLRRCYPEDRVRVTYNRAYATTDMLCSIKLGLSNLPDCEAFFLLPGDMPVVSRETFFSLRCAMPWDRPSIVFPTLSGYRKHPPLVDVRFVDAIKSYTGPNGLRGFWRLHEDAVVTVPVDDRGCRCDLDTFDQYSDCVRLYQ</sequence>
<reference evidence="3" key="1">
    <citation type="submission" date="2016-10" db="EMBL/GenBank/DDBJ databases">
        <authorList>
            <person name="Varghese N."/>
            <person name="Submissions S."/>
        </authorList>
    </citation>
    <scope>NUCLEOTIDE SEQUENCE [LARGE SCALE GENOMIC DNA]</scope>
    <source>
        <strain evidence="3">DSM 22619</strain>
    </source>
</reference>
<proteinExistence type="predicted"/>
<dbReference type="Pfam" id="PF12804">
    <property type="entry name" value="NTP_transf_3"/>
    <property type="match status" value="1"/>
</dbReference>
<gene>
    <name evidence="2" type="ORF">SAMN04487824_103146</name>
</gene>
<protein>
    <submittedName>
        <fullName evidence="2">CTP:molybdopterin cytidylyltransferase MocA</fullName>
    </submittedName>
</protein>
<feature type="domain" description="MobA-like NTP transferase" evidence="1">
    <location>
        <begin position="7"/>
        <end position="170"/>
    </location>
</feature>
<dbReference type="InterPro" id="IPR025877">
    <property type="entry name" value="MobA-like_NTP_Trfase"/>
</dbReference>
<evidence type="ECO:0000313" key="2">
    <source>
        <dbReference type="EMBL" id="SDC12453.1"/>
    </source>
</evidence>
<dbReference type="Proteomes" id="UP000198528">
    <property type="component" value="Unassembled WGS sequence"/>
</dbReference>
<dbReference type="PANTHER" id="PTHR43777:SF1">
    <property type="entry name" value="MOLYBDENUM COFACTOR CYTIDYLYLTRANSFERASE"/>
    <property type="match status" value="1"/>
</dbReference>
<keyword evidence="3" id="KW-1185">Reference proteome</keyword>
<keyword evidence="2" id="KW-0548">Nucleotidyltransferase</keyword>
<dbReference type="InterPro" id="IPR029044">
    <property type="entry name" value="Nucleotide-diphossugar_trans"/>
</dbReference>
<dbReference type="SUPFAM" id="SSF53448">
    <property type="entry name" value="Nucleotide-diphospho-sugar transferases"/>
    <property type="match status" value="1"/>
</dbReference>
<accession>A0A1G6J1I5</accession>